<gene>
    <name evidence="2" type="ORF">TrLO_g5760</name>
</gene>
<name>A0A9W7KUD0_9STRA</name>
<dbReference type="InterPro" id="IPR023393">
    <property type="entry name" value="START-like_dom_sf"/>
</dbReference>
<sequence length="297" mass="32749">MLLLLLLFLLLFLPSTTSSTLSLDSWSSSLTNPPATTKKKQFFGGSFKTTAKPKSKTKSTDSVKTDLSKISEIYVPTSSWDLCTPENLLNPSTLTSLYSNSELFLDSKDFKPLDKIDLTSPSAINIWTLNPPPGYFGSEYTIIKTSSYIKASPKKITDLIMDSSRVKVYNSISKGRIDKQVIGKDIDRIDKIVLNRTRPPMQKVDCLFKTLMSSRSNGEGYLIVSRGCVIPDSELDGCKHSTIILGFNRVSREGGGTRLEGVTWVEAKGVPGVVARKIGVKGGRDFVKCLRKVFEGE</sequence>
<dbReference type="OrthoDB" id="200405at2759"/>
<protein>
    <submittedName>
        <fullName evidence="2">Uncharacterized protein</fullName>
    </submittedName>
</protein>
<evidence type="ECO:0000313" key="3">
    <source>
        <dbReference type="Proteomes" id="UP001165122"/>
    </source>
</evidence>
<dbReference type="EMBL" id="BRXW01000169">
    <property type="protein sequence ID" value="GMI11972.1"/>
    <property type="molecule type" value="Genomic_DNA"/>
</dbReference>
<evidence type="ECO:0000313" key="2">
    <source>
        <dbReference type="EMBL" id="GMI11972.1"/>
    </source>
</evidence>
<feature type="chain" id="PRO_5040793535" evidence="1">
    <location>
        <begin position="19"/>
        <end position="297"/>
    </location>
</feature>
<reference evidence="3" key="1">
    <citation type="journal article" date="2023" name="Commun. Biol.">
        <title>Genome analysis of Parmales, the sister group of diatoms, reveals the evolutionary specialization of diatoms from phago-mixotrophs to photoautotrophs.</title>
        <authorList>
            <person name="Ban H."/>
            <person name="Sato S."/>
            <person name="Yoshikawa S."/>
            <person name="Yamada K."/>
            <person name="Nakamura Y."/>
            <person name="Ichinomiya M."/>
            <person name="Sato N."/>
            <person name="Blanc-Mathieu R."/>
            <person name="Endo H."/>
            <person name="Kuwata A."/>
            <person name="Ogata H."/>
        </authorList>
    </citation>
    <scope>NUCLEOTIDE SEQUENCE [LARGE SCALE GENOMIC DNA]</scope>
    <source>
        <strain evidence="3">NIES 3700</strain>
    </source>
</reference>
<accession>A0A9W7KUD0</accession>
<dbReference type="Gene3D" id="3.30.530.20">
    <property type="match status" value="1"/>
</dbReference>
<organism evidence="2 3">
    <name type="scientific">Triparma laevis f. longispina</name>
    <dbReference type="NCBI Taxonomy" id="1714387"/>
    <lineage>
        <taxon>Eukaryota</taxon>
        <taxon>Sar</taxon>
        <taxon>Stramenopiles</taxon>
        <taxon>Ochrophyta</taxon>
        <taxon>Bolidophyceae</taxon>
        <taxon>Parmales</taxon>
        <taxon>Triparmaceae</taxon>
        <taxon>Triparma</taxon>
    </lineage>
</organism>
<evidence type="ECO:0000256" key="1">
    <source>
        <dbReference type="SAM" id="SignalP"/>
    </source>
</evidence>
<dbReference type="AlphaFoldDB" id="A0A9W7KUD0"/>
<dbReference type="SUPFAM" id="SSF55961">
    <property type="entry name" value="Bet v1-like"/>
    <property type="match status" value="1"/>
</dbReference>
<feature type="signal peptide" evidence="1">
    <location>
        <begin position="1"/>
        <end position="18"/>
    </location>
</feature>
<comment type="caution">
    <text evidence="2">The sequence shown here is derived from an EMBL/GenBank/DDBJ whole genome shotgun (WGS) entry which is preliminary data.</text>
</comment>
<dbReference type="Proteomes" id="UP001165122">
    <property type="component" value="Unassembled WGS sequence"/>
</dbReference>
<keyword evidence="1" id="KW-0732">Signal</keyword>
<keyword evidence="3" id="KW-1185">Reference proteome</keyword>
<proteinExistence type="predicted"/>